<dbReference type="PANTHER" id="PTHR30055">
    <property type="entry name" value="HTH-TYPE TRANSCRIPTIONAL REGULATOR RUTR"/>
    <property type="match status" value="1"/>
</dbReference>
<dbReference type="GO" id="GO:0000976">
    <property type="term" value="F:transcription cis-regulatory region binding"/>
    <property type="evidence" value="ECO:0007669"/>
    <property type="project" value="TreeGrafter"/>
</dbReference>
<protein>
    <submittedName>
        <fullName evidence="6">TetR/AcrR family transcriptional regulator</fullName>
    </submittedName>
</protein>
<name>A0A7S7SK78_PALFE</name>
<dbReference type="KEGG" id="pfer:IRI77_31160"/>
<dbReference type="InterPro" id="IPR036271">
    <property type="entry name" value="Tet_transcr_reg_TetR-rel_C_sf"/>
</dbReference>
<dbReference type="Gene3D" id="1.10.10.60">
    <property type="entry name" value="Homeodomain-like"/>
    <property type="match status" value="1"/>
</dbReference>
<evidence type="ECO:0000313" key="6">
    <source>
        <dbReference type="EMBL" id="QOY87186.1"/>
    </source>
</evidence>
<dbReference type="SUPFAM" id="SSF48498">
    <property type="entry name" value="Tetracyclin repressor-like, C-terminal domain"/>
    <property type="match status" value="1"/>
</dbReference>
<dbReference type="Proteomes" id="UP000593892">
    <property type="component" value="Chromosome"/>
</dbReference>
<dbReference type="Pfam" id="PF00440">
    <property type="entry name" value="TetR_N"/>
    <property type="match status" value="1"/>
</dbReference>
<keyword evidence="1" id="KW-0805">Transcription regulation</keyword>
<dbReference type="AlphaFoldDB" id="A0A7S7SK78"/>
<dbReference type="SUPFAM" id="SSF46689">
    <property type="entry name" value="Homeodomain-like"/>
    <property type="match status" value="1"/>
</dbReference>
<accession>A0A7S7SK78</accession>
<dbReference type="PRINTS" id="PR00455">
    <property type="entry name" value="HTHTETR"/>
</dbReference>
<dbReference type="InterPro" id="IPR011075">
    <property type="entry name" value="TetR_C"/>
</dbReference>
<evidence type="ECO:0000256" key="4">
    <source>
        <dbReference type="PROSITE-ProRule" id="PRU00335"/>
    </source>
</evidence>
<dbReference type="InterPro" id="IPR023772">
    <property type="entry name" value="DNA-bd_HTH_TetR-type_CS"/>
</dbReference>
<evidence type="ECO:0000256" key="3">
    <source>
        <dbReference type="ARBA" id="ARBA00023163"/>
    </source>
</evidence>
<evidence type="ECO:0000313" key="7">
    <source>
        <dbReference type="Proteomes" id="UP000593892"/>
    </source>
</evidence>
<dbReference type="PROSITE" id="PS01081">
    <property type="entry name" value="HTH_TETR_1"/>
    <property type="match status" value="1"/>
</dbReference>
<organism evidence="6 7">
    <name type="scientific">Paludibaculum fermentans</name>
    <dbReference type="NCBI Taxonomy" id="1473598"/>
    <lineage>
        <taxon>Bacteria</taxon>
        <taxon>Pseudomonadati</taxon>
        <taxon>Acidobacteriota</taxon>
        <taxon>Terriglobia</taxon>
        <taxon>Bryobacterales</taxon>
        <taxon>Bryobacteraceae</taxon>
        <taxon>Paludibaculum</taxon>
    </lineage>
</organism>
<feature type="domain" description="HTH tetR-type" evidence="5">
    <location>
        <begin position="7"/>
        <end position="67"/>
    </location>
</feature>
<dbReference type="GO" id="GO:0003700">
    <property type="term" value="F:DNA-binding transcription factor activity"/>
    <property type="evidence" value="ECO:0007669"/>
    <property type="project" value="TreeGrafter"/>
</dbReference>
<keyword evidence="7" id="KW-1185">Reference proteome</keyword>
<sequence length="204" mass="22664">MARTRSDSAHRKVLDAALALFAERGIDGTSMDSVAEQSGVSKATIYKHWADKDALILEVMADINGLNARPSFDTGDTRADVRAVLAYRNPEGAEVHQKFMPHCIAYSARNPEFGLAWRHMVMEPPRRELRHLLGLGVERGELEPDLDIEGSLALLLGPVLYWYIFFKGTKEKPTVVAERVVDAFWRAYGVKVAGARGKAKRAKS</sequence>
<dbReference type="PROSITE" id="PS50977">
    <property type="entry name" value="HTH_TETR_2"/>
    <property type="match status" value="1"/>
</dbReference>
<evidence type="ECO:0000256" key="1">
    <source>
        <dbReference type="ARBA" id="ARBA00023015"/>
    </source>
</evidence>
<keyword evidence="2 4" id="KW-0238">DNA-binding</keyword>
<dbReference type="InterPro" id="IPR050109">
    <property type="entry name" value="HTH-type_TetR-like_transc_reg"/>
</dbReference>
<dbReference type="EMBL" id="CP063849">
    <property type="protein sequence ID" value="QOY87186.1"/>
    <property type="molecule type" value="Genomic_DNA"/>
</dbReference>
<dbReference type="RefSeq" id="WP_194448855.1">
    <property type="nucleotide sequence ID" value="NZ_CP063849.1"/>
</dbReference>
<dbReference type="InterPro" id="IPR001647">
    <property type="entry name" value="HTH_TetR"/>
</dbReference>
<dbReference type="InterPro" id="IPR009057">
    <property type="entry name" value="Homeodomain-like_sf"/>
</dbReference>
<keyword evidence="3" id="KW-0804">Transcription</keyword>
<dbReference type="Gene3D" id="1.10.357.10">
    <property type="entry name" value="Tetracycline Repressor, domain 2"/>
    <property type="match status" value="1"/>
</dbReference>
<dbReference type="Pfam" id="PF16859">
    <property type="entry name" value="TetR_C_11"/>
    <property type="match status" value="1"/>
</dbReference>
<evidence type="ECO:0000256" key="2">
    <source>
        <dbReference type="ARBA" id="ARBA00023125"/>
    </source>
</evidence>
<dbReference type="PANTHER" id="PTHR30055:SF148">
    <property type="entry name" value="TETR-FAMILY TRANSCRIPTIONAL REGULATOR"/>
    <property type="match status" value="1"/>
</dbReference>
<reference evidence="6 7" key="1">
    <citation type="submission" date="2020-10" db="EMBL/GenBank/DDBJ databases">
        <title>Complete genome sequence of Paludibaculum fermentans P105T, a facultatively anaerobic acidobacterium capable of dissimilatory Fe(III) reduction.</title>
        <authorList>
            <person name="Dedysh S.N."/>
            <person name="Beletsky A.V."/>
            <person name="Kulichevskaya I.S."/>
            <person name="Mardanov A.V."/>
            <person name="Ravin N.V."/>
        </authorList>
    </citation>
    <scope>NUCLEOTIDE SEQUENCE [LARGE SCALE GENOMIC DNA]</scope>
    <source>
        <strain evidence="6 7">P105</strain>
    </source>
</reference>
<proteinExistence type="predicted"/>
<gene>
    <name evidence="6" type="ORF">IRI77_31160</name>
</gene>
<feature type="DNA-binding region" description="H-T-H motif" evidence="4">
    <location>
        <begin position="30"/>
        <end position="49"/>
    </location>
</feature>
<evidence type="ECO:0000259" key="5">
    <source>
        <dbReference type="PROSITE" id="PS50977"/>
    </source>
</evidence>